<keyword evidence="5" id="KW-1185">Reference proteome</keyword>
<evidence type="ECO:0000313" key="5">
    <source>
        <dbReference type="Proteomes" id="UP000234181"/>
    </source>
</evidence>
<proteinExistence type="predicted"/>
<gene>
    <name evidence="2" type="ORF">XAP6984_510022</name>
    <name evidence="3" type="ORF">XAP7430_480023</name>
</gene>
<comment type="caution">
    <text evidence="3">The sequence shown here is derived from an EMBL/GenBank/DDBJ whole genome shotgun (WGS) entry which is preliminary data.</text>
</comment>
<evidence type="ECO:0000313" key="2">
    <source>
        <dbReference type="EMBL" id="SON83325.1"/>
    </source>
</evidence>
<reference evidence="4 5" key="1">
    <citation type="submission" date="2017-10" db="EMBL/GenBank/DDBJ databases">
        <authorList>
            <person name="Regsiter A."/>
            <person name="William W."/>
        </authorList>
    </citation>
    <scope>NUCLEOTIDE SEQUENCE [LARGE SCALE GENOMIC DNA]</scope>
    <source>
        <strain evidence="2 5">CFBP6984</strain>
        <strain evidence="3 4">CFBP7430</strain>
    </source>
</reference>
<evidence type="ECO:0000313" key="3">
    <source>
        <dbReference type="EMBL" id="SON90453.1"/>
    </source>
</evidence>
<organism evidence="3 4">
    <name type="scientific">Xanthomonas campestris pv. phaseoli</name>
    <dbReference type="NCBI Taxonomy" id="317013"/>
    <lineage>
        <taxon>Bacteria</taxon>
        <taxon>Pseudomonadati</taxon>
        <taxon>Pseudomonadota</taxon>
        <taxon>Gammaproteobacteria</taxon>
        <taxon>Lysobacterales</taxon>
        <taxon>Lysobacteraceae</taxon>
        <taxon>Xanthomonas</taxon>
    </lineage>
</organism>
<dbReference type="Proteomes" id="UP000234181">
    <property type="component" value="Unassembled WGS sequence"/>
</dbReference>
<sequence>MARAPPGGSGQRARSRPVRVAPARFRAPARTRLAVRANGLPIGLDYPGGAREAQAGAVAWGGLSTNP</sequence>
<evidence type="ECO:0000313" key="4">
    <source>
        <dbReference type="Proteomes" id="UP000234166"/>
    </source>
</evidence>
<name>A0AB38E3M7_XANCH</name>
<dbReference type="Proteomes" id="UP000234166">
    <property type="component" value="Unassembled WGS sequence"/>
</dbReference>
<protein>
    <submittedName>
        <fullName evidence="3">Uncharacterized protein</fullName>
    </submittedName>
</protein>
<dbReference type="EMBL" id="OCYT01000108">
    <property type="protein sequence ID" value="SON83325.1"/>
    <property type="molecule type" value="Genomic_DNA"/>
</dbReference>
<dbReference type="EMBL" id="OCYS01000103">
    <property type="protein sequence ID" value="SON90453.1"/>
    <property type="molecule type" value="Genomic_DNA"/>
</dbReference>
<feature type="region of interest" description="Disordered" evidence="1">
    <location>
        <begin position="1"/>
        <end position="20"/>
    </location>
</feature>
<dbReference type="AlphaFoldDB" id="A0AB38E3M7"/>
<accession>A0AB38E3M7</accession>
<evidence type="ECO:0000256" key="1">
    <source>
        <dbReference type="SAM" id="MobiDB-lite"/>
    </source>
</evidence>